<evidence type="ECO:0000256" key="6">
    <source>
        <dbReference type="ARBA" id="ARBA00023004"/>
    </source>
</evidence>
<dbReference type="AlphaFoldDB" id="B8D475"/>
<sequence length="93" mass="10505">MSEPRGWRSLPIGGVAYRLSTDVKTGDWRALRPVVDHNKCTKCMICWLFCPDMAIVWDGEKIQVNLDYCKGCGICAHECPVKAISMVPEFEEV</sequence>
<name>B8D475_DESA1</name>
<reference evidence="9 10" key="1">
    <citation type="journal article" date="2009" name="J. Bacteriol.">
        <title>Complete genome sequence of the anaerobic, protein-degrading hyperthermophilic crenarchaeon Desulfurococcus kamchatkensis.</title>
        <authorList>
            <person name="Ravin N.V."/>
            <person name="Mardanov A.V."/>
            <person name="Beletsky A.V."/>
            <person name="Kublanov I.V."/>
            <person name="Kolganova T.V."/>
            <person name="Lebedinsky A.V."/>
            <person name="Chernyh N.A."/>
            <person name="Bonch-Osmolovskaya E.A."/>
            <person name="Skryabin K.G."/>
        </authorList>
    </citation>
    <scope>NUCLEOTIDE SEQUENCE [LARGE SCALE GENOMIC DNA]</scope>
    <source>
        <strain evidence="10">DSM 18924 / JCM 16383 / VKM B-2413 / 1221n</strain>
    </source>
</reference>
<dbReference type="RefSeq" id="WP_012608247.1">
    <property type="nucleotide sequence ID" value="NC_011766.1"/>
</dbReference>
<gene>
    <name evidence="9" type="ordered locus">DKAM_0580</name>
</gene>
<evidence type="ECO:0000313" key="9">
    <source>
        <dbReference type="EMBL" id="ACL10906.1"/>
    </source>
</evidence>
<keyword evidence="7" id="KW-0411">Iron-sulfur</keyword>
<dbReference type="eggNOG" id="arCOG01605">
    <property type="taxonomic scope" value="Archaea"/>
</dbReference>
<feature type="domain" description="4Fe-4S ferredoxin-type" evidence="8">
    <location>
        <begin position="31"/>
        <end position="59"/>
    </location>
</feature>
<evidence type="ECO:0000256" key="7">
    <source>
        <dbReference type="ARBA" id="ARBA00023014"/>
    </source>
</evidence>
<proteinExistence type="predicted"/>
<keyword evidence="6" id="KW-0408">Iron</keyword>
<dbReference type="InterPro" id="IPR011898">
    <property type="entry name" value="PorD_KorD"/>
</dbReference>
<evidence type="ECO:0000313" key="10">
    <source>
        <dbReference type="Proteomes" id="UP000006903"/>
    </source>
</evidence>
<dbReference type="HOGENOM" id="CLU_139698_1_1_2"/>
<keyword evidence="2" id="KW-0004">4Fe-4S</keyword>
<keyword evidence="5" id="KW-0249">Electron transport</keyword>
<dbReference type="SUPFAM" id="SSF54862">
    <property type="entry name" value="4Fe-4S ferredoxins"/>
    <property type="match status" value="1"/>
</dbReference>
<dbReference type="Pfam" id="PF14697">
    <property type="entry name" value="Fer4_21"/>
    <property type="match status" value="1"/>
</dbReference>
<dbReference type="InterPro" id="IPR017900">
    <property type="entry name" value="4Fe4S_Fe_S_CS"/>
</dbReference>
<dbReference type="NCBIfam" id="TIGR02179">
    <property type="entry name" value="PorD_KorD"/>
    <property type="match status" value="1"/>
</dbReference>
<dbReference type="GO" id="GO:0046872">
    <property type="term" value="F:metal ion binding"/>
    <property type="evidence" value="ECO:0007669"/>
    <property type="project" value="UniProtKB-KW"/>
</dbReference>
<evidence type="ECO:0000259" key="8">
    <source>
        <dbReference type="PROSITE" id="PS51379"/>
    </source>
</evidence>
<keyword evidence="9" id="KW-0670">Pyruvate</keyword>
<dbReference type="GO" id="GO:0016625">
    <property type="term" value="F:oxidoreductase activity, acting on the aldehyde or oxo group of donors, iron-sulfur protein as acceptor"/>
    <property type="evidence" value="ECO:0007669"/>
    <property type="project" value="InterPro"/>
</dbReference>
<dbReference type="PROSITE" id="PS00198">
    <property type="entry name" value="4FE4S_FER_1"/>
    <property type="match status" value="1"/>
</dbReference>
<feature type="domain" description="4Fe-4S ferredoxin-type" evidence="8">
    <location>
        <begin position="60"/>
        <end position="89"/>
    </location>
</feature>
<organism evidence="9 10">
    <name type="scientific">Desulfurococcus amylolyticus (strain DSM 18924 / JCM 16383 / VKM B-2413 / 1221n)</name>
    <name type="common">Desulfurococcus kamchatkensis</name>
    <dbReference type="NCBI Taxonomy" id="490899"/>
    <lineage>
        <taxon>Archaea</taxon>
        <taxon>Thermoproteota</taxon>
        <taxon>Thermoprotei</taxon>
        <taxon>Desulfurococcales</taxon>
        <taxon>Desulfurococcaceae</taxon>
        <taxon>Desulfurococcus</taxon>
    </lineage>
</organism>
<dbReference type="EMBL" id="CP001140">
    <property type="protein sequence ID" value="ACL10906.1"/>
    <property type="molecule type" value="Genomic_DNA"/>
</dbReference>
<dbReference type="KEGG" id="dka:DKAM_0580"/>
<evidence type="ECO:0000256" key="3">
    <source>
        <dbReference type="ARBA" id="ARBA00022723"/>
    </source>
</evidence>
<dbReference type="PROSITE" id="PS51379">
    <property type="entry name" value="4FE4S_FER_2"/>
    <property type="match status" value="2"/>
</dbReference>
<evidence type="ECO:0000256" key="2">
    <source>
        <dbReference type="ARBA" id="ARBA00022485"/>
    </source>
</evidence>
<keyword evidence="4" id="KW-0677">Repeat</keyword>
<dbReference type="GO" id="GO:0051539">
    <property type="term" value="F:4 iron, 4 sulfur cluster binding"/>
    <property type="evidence" value="ECO:0007669"/>
    <property type="project" value="UniProtKB-KW"/>
</dbReference>
<accession>B8D475</accession>
<dbReference type="InterPro" id="IPR017896">
    <property type="entry name" value="4Fe4S_Fe-S-bd"/>
</dbReference>
<dbReference type="Proteomes" id="UP000006903">
    <property type="component" value="Chromosome"/>
</dbReference>
<dbReference type="PANTHER" id="PTHR43724">
    <property type="entry name" value="PYRUVATE SYNTHASE SUBUNIT PORD"/>
    <property type="match status" value="1"/>
</dbReference>
<dbReference type="Gene3D" id="3.30.70.20">
    <property type="match status" value="1"/>
</dbReference>
<keyword evidence="3" id="KW-0479">Metal-binding</keyword>
<keyword evidence="5" id="KW-0813">Transport</keyword>
<dbReference type="GeneID" id="7170786"/>
<dbReference type="PANTHER" id="PTHR43724:SF1">
    <property type="entry name" value="PYRUVATE SYNTHASE SUBUNIT PORD"/>
    <property type="match status" value="1"/>
</dbReference>
<evidence type="ECO:0000256" key="4">
    <source>
        <dbReference type="ARBA" id="ARBA00022737"/>
    </source>
</evidence>
<evidence type="ECO:0000256" key="5">
    <source>
        <dbReference type="ARBA" id="ARBA00022982"/>
    </source>
</evidence>
<protein>
    <submittedName>
        <fullName evidence="9">Pyruvate synthase subunit porD</fullName>
    </submittedName>
</protein>
<comment type="cofactor">
    <cofactor evidence="1">
        <name>[4Fe-4S] cluster</name>
        <dbReference type="ChEBI" id="CHEBI:49883"/>
    </cofactor>
</comment>
<dbReference type="STRING" id="490899.DKAM_0580"/>
<evidence type="ECO:0000256" key="1">
    <source>
        <dbReference type="ARBA" id="ARBA00001966"/>
    </source>
</evidence>